<evidence type="ECO:0000256" key="1">
    <source>
        <dbReference type="SAM" id="MobiDB-lite"/>
    </source>
</evidence>
<name>A0A951PFE9_9CYAN</name>
<feature type="region of interest" description="Disordered" evidence="1">
    <location>
        <begin position="220"/>
        <end position="254"/>
    </location>
</feature>
<dbReference type="Proteomes" id="UP000707356">
    <property type="component" value="Unassembled WGS sequence"/>
</dbReference>
<comment type="caution">
    <text evidence="3">The sequence shown here is derived from an EMBL/GenBank/DDBJ whole genome shotgun (WGS) entry which is preliminary data.</text>
</comment>
<dbReference type="Pfam" id="PF05685">
    <property type="entry name" value="Uma2"/>
    <property type="match status" value="1"/>
</dbReference>
<protein>
    <submittedName>
        <fullName evidence="3">Uma2 family endonuclease</fullName>
    </submittedName>
</protein>
<gene>
    <name evidence="3" type="ORF">KME07_21620</name>
</gene>
<feature type="domain" description="Putative restriction endonuclease" evidence="2">
    <location>
        <begin position="28"/>
        <end position="178"/>
    </location>
</feature>
<accession>A0A951PFE9</accession>
<sequence>MYQTNPPRPAQEVLPTMYDLQSEDPEEPGLPDEFHDFQPQLLRETFQAAGYLPDETFIGTDINLYYDSRHHLWYKRPDWFVALGVSQATEQAEMRLSYVVWQESVAPFLVVELLSPGTEAEDLGQTLRELGKPPTKWEVYERILRVPYYVVFDRYANQLRAFKLEGMRYREITQLESGLWFDEIQLRLGVWQGSYQGVEGKWLRWCDETGTWIATLAEQAGQEHQRAEQERQRAEQERQRAEQERQRAEQEHQRAERLAARLRELGEDPTLI</sequence>
<dbReference type="InterPro" id="IPR012296">
    <property type="entry name" value="Nuclease_put_TT1808"/>
</dbReference>
<dbReference type="Gene3D" id="3.90.1570.10">
    <property type="entry name" value="tt1808, chain A"/>
    <property type="match status" value="1"/>
</dbReference>
<reference evidence="3" key="2">
    <citation type="journal article" date="2022" name="Microbiol. Resour. Announc.">
        <title>Metagenome Sequencing to Explore Phylogenomics of Terrestrial Cyanobacteria.</title>
        <authorList>
            <person name="Ward R.D."/>
            <person name="Stajich J.E."/>
            <person name="Johansen J.R."/>
            <person name="Huntemann M."/>
            <person name="Clum A."/>
            <person name="Foster B."/>
            <person name="Foster B."/>
            <person name="Roux S."/>
            <person name="Palaniappan K."/>
            <person name="Varghese N."/>
            <person name="Mukherjee S."/>
            <person name="Reddy T.B.K."/>
            <person name="Daum C."/>
            <person name="Copeland A."/>
            <person name="Chen I.A."/>
            <person name="Ivanova N.N."/>
            <person name="Kyrpides N.C."/>
            <person name="Shapiro N."/>
            <person name="Eloe-Fadrosh E.A."/>
            <person name="Pietrasiak N."/>
        </authorList>
    </citation>
    <scope>NUCLEOTIDE SEQUENCE</scope>
    <source>
        <strain evidence="3">GSE-TBD4-15B</strain>
    </source>
</reference>
<evidence type="ECO:0000313" key="3">
    <source>
        <dbReference type="EMBL" id="MBW4468033.1"/>
    </source>
</evidence>
<keyword evidence="3" id="KW-0540">Nuclease</keyword>
<dbReference type="EMBL" id="JAHHHV010000083">
    <property type="protein sequence ID" value="MBW4468033.1"/>
    <property type="molecule type" value="Genomic_DNA"/>
</dbReference>
<evidence type="ECO:0000259" key="2">
    <source>
        <dbReference type="Pfam" id="PF05685"/>
    </source>
</evidence>
<dbReference type="PANTHER" id="PTHR33352:SF3">
    <property type="entry name" value="SLR1612 PROTEIN"/>
    <property type="match status" value="1"/>
</dbReference>
<evidence type="ECO:0000313" key="4">
    <source>
        <dbReference type="Proteomes" id="UP000707356"/>
    </source>
</evidence>
<dbReference type="GO" id="GO:0004519">
    <property type="term" value="F:endonuclease activity"/>
    <property type="evidence" value="ECO:0007669"/>
    <property type="project" value="UniProtKB-KW"/>
</dbReference>
<reference evidence="3" key="1">
    <citation type="submission" date="2021-05" db="EMBL/GenBank/DDBJ databases">
        <authorList>
            <person name="Pietrasiak N."/>
            <person name="Ward R."/>
            <person name="Stajich J.E."/>
            <person name="Kurbessoian T."/>
        </authorList>
    </citation>
    <scope>NUCLEOTIDE SEQUENCE</scope>
    <source>
        <strain evidence="3">GSE-TBD4-15B</strain>
    </source>
</reference>
<dbReference type="SUPFAM" id="SSF52980">
    <property type="entry name" value="Restriction endonuclease-like"/>
    <property type="match status" value="1"/>
</dbReference>
<keyword evidence="3" id="KW-0378">Hydrolase</keyword>
<dbReference type="InterPro" id="IPR008538">
    <property type="entry name" value="Uma2"/>
</dbReference>
<organism evidence="3 4">
    <name type="scientific">Pegethrix bostrychoides GSE-TBD4-15B</name>
    <dbReference type="NCBI Taxonomy" id="2839662"/>
    <lineage>
        <taxon>Bacteria</taxon>
        <taxon>Bacillati</taxon>
        <taxon>Cyanobacteriota</taxon>
        <taxon>Cyanophyceae</taxon>
        <taxon>Oculatellales</taxon>
        <taxon>Oculatellaceae</taxon>
        <taxon>Pegethrix</taxon>
    </lineage>
</organism>
<dbReference type="AlphaFoldDB" id="A0A951PFE9"/>
<dbReference type="InterPro" id="IPR011335">
    <property type="entry name" value="Restrct_endonuc-II-like"/>
</dbReference>
<keyword evidence="3" id="KW-0255">Endonuclease</keyword>
<feature type="compositionally biased region" description="Basic and acidic residues" evidence="1">
    <location>
        <begin position="221"/>
        <end position="254"/>
    </location>
</feature>
<dbReference type="PANTHER" id="PTHR33352">
    <property type="entry name" value="SLR1095 PROTEIN"/>
    <property type="match status" value="1"/>
</dbReference>
<dbReference type="CDD" id="cd06260">
    <property type="entry name" value="DUF820-like"/>
    <property type="match status" value="1"/>
</dbReference>
<proteinExistence type="predicted"/>